<dbReference type="RefSeq" id="WP_304392356.1">
    <property type="nucleotide sequence ID" value="NZ_JAUPBM010000112.1"/>
</dbReference>
<comment type="caution">
    <text evidence="1">The sequence shown here is derived from an EMBL/GenBank/DDBJ whole genome shotgun (WGS) entry which is preliminary data.</text>
</comment>
<dbReference type="Proteomes" id="UP001175147">
    <property type="component" value="Unassembled WGS sequence"/>
</dbReference>
<organism evidence="1 2">
    <name type="scientific">Brachyspira innocens</name>
    <dbReference type="NCBI Taxonomy" id="13264"/>
    <lineage>
        <taxon>Bacteria</taxon>
        <taxon>Pseudomonadati</taxon>
        <taxon>Spirochaetota</taxon>
        <taxon>Spirochaetia</taxon>
        <taxon>Brachyspirales</taxon>
        <taxon>Brachyspiraceae</taxon>
        <taxon>Brachyspira</taxon>
    </lineage>
</organism>
<dbReference type="EMBL" id="JAUPBM010000112">
    <property type="protein sequence ID" value="MDO7020880.1"/>
    <property type="molecule type" value="Genomic_DNA"/>
</dbReference>
<evidence type="ECO:0000313" key="1">
    <source>
        <dbReference type="EMBL" id="MDO7020880.1"/>
    </source>
</evidence>
<sequence length="243" mass="28425">MYIITYNTSIINTLWISGSGSNNLFLKESKDIEGFFVNKSGMNSEIRKFLSNGNNGLRMMVLFGGQLISIIAALYNQLENIEKFVLSRVLDIIIKYEVNNILDLFKNDINIDFFNLSKLVNIDKMFNYISIFYKNKEIYNNINSDIDDEIVIEYSNKCKEKLNEILILIEDFEYAAREDYKKSCKEINNILICGISDKNKFNKLIDYINNLYKNVYYKKNNKSSLALMMGDDDDDIDYIKYID</sequence>
<evidence type="ECO:0000313" key="2">
    <source>
        <dbReference type="Proteomes" id="UP001175147"/>
    </source>
</evidence>
<proteinExistence type="predicted"/>
<name>A0ABT8YZI3_9SPIR</name>
<reference evidence="1" key="1">
    <citation type="submission" date="2023-07" db="EMBL/GenBank/DDBJ databases">
        <title>Mucosal microbiota of week-old chicken and adult hens.</title>
        <authorList>
            <person name="Volf J."/>
            <person name="Karasova D."/>
            <person name="Crhanova M."/>
            <person name="Faldynova M."/>
            <person name="Prikrylova H."/>
            <person name="Zeman M."/>
            <person name="Babak V."/>
            <person name="Rajova J."/>
            <person name="Rychlik I."/>
        </authorList>
    </citation>
    <scope>NUCLEOTIDE SEQUENCE</scope>
    <source>
        <strain evidence="1">ET902</strain>
    </source>
</reference>
<gene>
    <name evidence="1" type="ORF">Q5M86_08855</name>
</gene>
<keyword evidence="2" id="KW-1185">Reference proteome</keyword>
<protein>
    <submittedName>
        <fullName evidence="1">Uncharacterized protein</fullName>
    </submittedName>
</protein>
<accession>A0ABT8YZI3</accession>